<dbReference type="GeneID" id="43579049"/>
<dbReference type="RefSeq" id="XP_031850840.1">
    <property type="nucleotide sequence ID" value="XM_031994949.1"/>
</dbReference>
<keyword evidence="3" id="KW-1185">Reference proteome</keyword>
<dbReference type="Proteomes" id="UP000398389">
    <property type="component" value="Unassembled WGS sequence"/>
</dbReference>
<dbReference type="GO" id="GO:0005634">
    <property type="term" value="C:nucleus"/>
    <property type="evidence" value="ECO:0007669"/>
    <property type="project" value="TreeGrafter"/>
</dbReference>
<evidence type="ECO:0000313" key="3">
    <source>
        <dbReference type="Proteomes" id="UP000398389"/>
    </source>
</evidence>
<sequence length="768" mass="89771">MDEVYANLDQSCTVPRRLMYLWCHCCMVLHGILTNTIYEGESQIKSIYQSLYEISLTRKSVHQKQILKDGNHDLFMYCTCFMFTIDIGVNNRACTSSLADPNFIESISNYEPEPRPYSSQWWILRIHVIISRIQFFAYNQNVPTKEEMQSNVRYKAWEAILHDLTEYERTLPQTLRPYSVTHKNPVFSFKNIHVTDESALLTNILYHSAFIWMYHLQPDLTPDELQQVPPLSLPHAYSILGLLINCEKPTLWMITFWTHKQACICLEDAEAREDAQELSRDHLTQKQPDHGTFNIYVKPVTWPVPHINTGFIPKDNKEEFASTFNNSLKNSIAPLENYLCLPTINTIAEVSTISKLLNSEDKLNEPKPSILTDSDEAFLLRYYIESIGPFMCTFSADDFNLQVISHLALKERMVLDTICFISSVILCFETPGFITKETIVFYHEKAMKQINETIDMTKNYNRKLLSTWCTMLILHFDLISVSNLAGQNKIREVYRQLHEIIQLRSEYIKKQAHELGKGSEDSGPQDIFIPCLCLIFAMDVSYSHRTGNVGCFEPGYFRSLIDFENQPRMYSLNWWSTNLLNLLLEMQCFIHDQNVPTQKEVIENARFKRWKKLFNILKEFETNFPQSLKPYAVVSRYGSSGFPNVFTVNEHLLVPNVFYHASWITLLHCRPNMTEDEINAVPPGCLDHAINIIGLLRNCESTTIWFISYWTHMTASMCLEDPDHRNEAIDFSRQYEWMTGCLFHLRWEFVKKRWTQIDSYKKRKARPK</sequence>
<reference evidence="2 3" key="1">
    <citation type="submission" date="2019-09" db="EMBL/GenBank/DDBJ databases">
        <authorList>
            <person name="Brejova B."/>
        </authorList>
    </citation>
    <scope>NUCLEOTIDE SEQUENCE [LARGE SCALE GENOMIC DNA]</scope>
</reference>
<dbReference type="AlphaFoldDB" id="A0A5E8AY99"/>
<dbReference type="GO" id="GO:0045944">
    <property type="term" value="P:positive regulation of transcription by RNA polymerase II"/>
    <property type="evidence" value="ECO:0007669"/>
    <property type="project" value="TreeGrafter"/>
</dbReference>
<protein>
    <recommendedName>
        <fullName evidence="4">Transcription factor domain-containing protein</fullName>
    </recommendedName>
</protein>
<evidence type="ECO:0008006" key="4">
    <source>
        <dbReference type="Google" id="ProtNLM"/>
    </source>
</evidence>
<dbReference type="GO" id="GO:0003700">
    <property type="term" value="F:DNA-binding transcription factor activity"/>
    <property type="evidence" value="ECO:0007669"/>
    <property type="project" value="TreeGrafter"/>
</dbReference>
<dbReference type="PANTHER" id="PTHR37534:SF2">
    <property type="entry name" value="N-ACETYLTRANSFERASE DOMAIN-CONTAINING PROTEIN"/>
    <property type="match status" value="1"/>
</dbReference>
<proteinExistence type="predicted"/>
<organism evidence="2 3">
    <name type="scientific">Magnusiomyces paraingens</name>
    <dbReference type="NCBI Taxonomy" id="2606893"/>
    <lineage>
        <taxon>Eukaryota</taxon>
        <taxon>Fungi</taxon>
        <taxon>Dikarya</taxon>
        <taxon>Ascomycota</taxon>
        <taxon>Saccharomycotina</taxon>
        <taxon>Dipodascomycetes</taxon>
        <taxon>Dipodascales</taxon>
        <taxon>Dipodascaceae</taxon>
        <taxon>Magnusiomyces</taxon>
    </lineage>
</organism>
<dbReference type="EMBL" id="CABVLU010000001">
    <property type="protein sequence ID" value="VVT43946.1"/>
    <property type="molecule type" value="Genomic_DNA"/>
</dbReference>
<dbReference type="GO" id="GO:0000976">
    <property type="term" value="F:transcription cis-regulatory region binding"/>
    <property type="evidence" value="ECO:0007669"/>
    <property type="project" value="TreeGrafter"/>
</dbReference>
<evidence type="ECO:0000256" key="1">
    <source>
        <dbReference type="ARBA" id="ARBA00023242"/>
    </source>
</evidence>
<gene>
    <name evidence="2" type="ORF">SAPINGB_P000225</name>
</gene>
<keyword evidence="1" id="KW-0539">Nucleus</keyword>
<dbReference type="CDD" id="cd12148">
    <property type="entry name" value="fungal_TF_MHR"/>
    <property type="match status" value="1"/>
</dbReference>
<evidence type="ECO:0000313" key="2">
    <source>
        <dbReference type="EMBL" id="VVT43946.1"/>
    </source>
</evidence>
<name>A0A5E8AY99_9ASCO</name>
<dbReference type="PANTHER" id="PTHR37534">
    <property type="entry name" value="TRANSCRIPTIONAL ACTIVATOR PROTEIN UGA3"/>
    <property type="match status" value="1"/>
</dbReference>
<accession>A0A5E8AY99</accession>